<dbReference type="InterPro" id="IPR002376">
    <property type="entry name" value="Formyl_transf_N"/>
</dbReference>
<dbReference type="STRING" id="1802410.A3H75_02260"/>
<name>A0A1F7VD91_9BACT</name>
<evidence type="ECO:0000256" key="4">
    <source>
        <dbReference type="ARBA" id="ARBA00016014"/>
    </source>
</evidence>
<dbReference type="InterPro" id="IPR036477">
    <property type="entry name" value="Formyl_transf_N_sf"/>
</dbReference>
<dbReference type="PANTHER" id="PTHR11138:SF5">
    <property type="entry name" value="METHIONYL-TRNA FORMYLTRANSFERASE, MITOCHONDRIAL"/>
    <property type="match status" value="1"/>
</dbReference>
<dbReference type="InterPro" id="IPR044135">
    <property type="entry name" value="Met-tRNA-FMT_C"/>
</dbReference>
<dbReference type="InterPro" id="IPR005793">
    <property type="entry name" value="Formyl_trans_C"/>
</dbReference>
<proteinExistence type="inferred from homology"/>
<dbReference type="InterPro" id="IPR037022">
    <property type="entry name" value="Formyl_trans_C_sf"/>
</dbReference>
<evidence type="ECO:0000256" key="2">
    <source>
        <dbReference type="ARBA" id="ARBA00010699"/>
    </source>
</evidence>
<dbReference type="CDD" id="cd08646">
    <property type="entry name" value="FMT_core_Met-tRNA-FMT_N"/>
    <property type="match status" value="1"/>
</dbReference>
<dbReference type="EC" id="2.1.2.9" evidence="3 8"/>
<sequence length="329" mass="36022">MKIIFFGTHTLATAILHALMQEPALKICAVVTQPDKPAGRGYKAESPLIKRFAENAGLQVLQYKKLNDDAVATLRAYDADVFIVAQYGILIPETILSIPGHGTLNVHPSLLPNYRGASPIQSAILAGDTKTGVTIMLLDKEMDHGSVLSQEECTIDKSDTAVTLEAKLGRLGAILLIATLPRFVHGEITPREQDHTEATVCKKIKRDDGRIDWTQSAEHIYRMWRAYLPWPGIFTMWNGKRLKLMRCVILESRLVGTIGSRRDAIARPGASLQHDSKFGTPFLTPDKNLAISCGAGAIIVERLQLEGKKELDADAFLRGSATFVGAKLG</sequence>
<accession>A0A1F7VD91</accession>
<dbReference type="SUPFAM" id="SSF50486">
    <property type="entry name" value="FMT C-terminal domain-like"/>
    <property type="match status" value="1"/>
</dbReference>
<dbReference type="InterPro" id="IPR041711">
    <property type="entry name" value="Met-tRNA-FMT_N"/>
</dbReference>
<dbReference type="GO" id="GO:0004479">
    <property type="term" value="F:methionyl-tRNA formyltransferase activity"/>
    <property type="evidence" value="ECO:0007669"/>
    <property type="project" value="UniProtKB-UniRule"/>
</dbReference>
<gene>
    <name evidence="8" type="primary">fmt</name>
    <name evidence="11" type="ORF">A3H75_02260</name>
</gene>
<dbReference type="CDD" id="cd08704">
    <property type="entry name" value="Met_tRNA_FMT_C"/>
    <property type="match status" value="1"/>
</dbReference>
<dbReference type="InterPro" id="IPR011034">
    <property type="entry name" value="Formyl_transferase-like_C_sf"/>
</dbReference>
<evidence type="ECO:0000256" key="8">
    <source>
        <dbReference type="HAMAP-Rule" id="MF_00182"/>
    </source>
</evidence>
<feature type="domain" description="Formyl transferase N-terminal" evidence="9">
    <location>
        <begin position="1"/>
        <end position="179"/>
    </location>
</feature>
<dbReference type="HAMAP" id="MF_00182">
    <property type="entry name" value="Formyl_trans"/>
    <property type="match status" value="1"/>
</dbReference>
<evidence type="ECO:0000256" key="7">
    <source>
        <dbReference type="ARBA" id="ARBA00048558"/>
    </source>
</evidence>
<evidence type="ECO:0000259" key="9">
    <source>
        <dbReference type="Pfam" id="PF00551"/>
    </source>
</evidence>
<dbReference type="GO" id="GO:0005829">
    <property type="term" value="C:cytosol"/>
    <property type="evidence" value="ECO:0007669"/>
    <property type="project" value="TreeGrafter"/>
</dbReference>
<evidence type="ECO:0000256" key="3">
    <source>
        <dbReference type="ARBA" id="ARBA00012261"/>
    </source>
</evidence>
<comment type="function">
    <text evidence="1 8">Attaches a formyl group to the free amino group of methionyl-tRNA(fMet). The formyl group appears to play a dual role in the initiator identity of N-formylmethionyl-tRNA by promoting its recognition by IF2 and preventing the misappropriation of this tRNA by the elongation apparatus.</text>
</comment>
<dbReference type="Proteomes" id="UP000176678">
    <property type="component" value="Unassembled WGS sequence"/>
</dbReference>
<feature type="binding site" evidence="8">
    <location>
        <begin position="109"/>
        <end position="112"/>
    </location>
    <ligand>
        <name>(6S)-5,6,7,8-tetrahydrofolate</name>
        <dbReference type="ChEBI" id="CHEBI:57453"/>
    </ligand>
</feature>
<evidence type="ECO:0000313" key="12">
    <source>
        <dbReference type="Proteomes" id="UP000176678"/>
    </source>
</evidence>
<dbReference type="PANTHER" id="PTHR11138">
    <property type="entry name" value="METHIONYL-TRNA FORMYLTRANSFERASE"/>
    <property type="match status" value="1"/>
</dbReference>
<organism evidence="11 12">
    <name type="scientific">Candidatus Uhrbacteria bacterium RIFCSPLOWO2_02_FULL_51_9</name>
    <dbReference type="NCBI Taxonomy" id="1802410"/>
    <lineage>
        <taxon>Bacteria</taxon>
        <taxon>Candidatus Uhriibacteriota</taxon>
    </lineage>
</organism>
<feature type="domain" description="Formyl transferase C-terminal" evidence="10">
    <location>
        <begin position="203"/>
        <end position="320"/>
    </location>
</feature>
<dbReference type="Gene3D" id="3.40.50.170">
    <property type="entry name" value="Formyl transferase, N-terminal domain"/>
    <property type="match status" value="1"/>
</dbReference>
<comment type="similarity">
    <text evidence="2 8">Belongs to the Fmt family.</text>
</comment>
<dbReference type="Pfam" id="PF00551">
    <property type="entry name" value="Formyl_trans_N"/>
    <property type="match status" value="1"/>
</dbReference>
<dbReference type="SUPFAM" id="SSF53328">
    <property type="entry name" value="Formyltransferase"/>
    <property type="match status" value="1"/>
</dbReference>
<keyword evidence="6 8" id="KW-0648">Protein biosynthesis</keyword>
<dbReference type="Pfam" id="PF02911">
    <property type="entry name" value="Formyl_trans_C"/>
    <property type="match status" value="1"/>
</dbReference>
<comment type="caution">
    <text evidence="11">The sequence shown here is derived from an EMBL/GenBank/DDBJ whole genome shotgun (WGS) entry which is preliminary data.</text>
</comment>
<evidence type="ECO:0000256" key="6">
    <source>
        <dbReference type="ARBA" id="ARBA00022917"/>
    </source>
</evidence>
<dbReference type="EMBL" id="MGES01000044">
    <property type="protein sequence ID" value="OGL88479.1"/>
    <property type="molecule type" value="Genomic_DNA"/>
</dbReference>
<dbReference type="AlphaFoldDB" id="A0A1F7VD91"/>
<protein>
    <recommendedName>
        <fullName evidence="4 8">Methionyl-tRNA formyltransferase</fullName>
        <ecNumber evidence="3 8">2.1.2.9</ecNumber>
    </recommendedName>
</protein>
<dbReference type="Gene3D" id="3.10.25.10">
    <property type="entry name" value="Formyl transferase, C-terminal domain"/>
    <property type="match status" value="1"/>
</dbReference>
<keyword evidence="5 8" id="KW-0808">Transferase</keyword>
<evidence type="ECO:0000259" key="10">
    <source>
        <dbReference type="Pfam" id="PF02911"/>
    </source>
</evidence>
<evidence type="ECO:0000256" key="5">
    <source>
        <dbReference type="ARBA" id="ARBA00022679"/>
    </source>
</evidence>
<evidence type="ECO:0000313" key="11">
    <source>
        <dbReference type="EMBL" id="OGL88479.1"/>
    </source>
</evidence>
<comment type="catalytic activity">
    <reaction evidence="7 8">
        <text>L-methionyl-tRNA(fMet) + (6R)-10-formyltetrahydrofolate = N-formyl-L-methionyl-tRNA(fMet) + (6S)-5,6,7,8-tetrahydrofolate + H(+)</text>
        <dbReference type="Rhea" id="RHEA:24380"/>
        <dbReference type="Rhea" id="RHEA-COMP:9952"/>
        <dbReference type="Rhea" id="RHEA-COMP:9953"/>
        <dbReference type="ChEBI" id="CHEBI:15378"/>
        <dbReference type="ChEBI" id="CHEBI:57453"/>
        <dbReference type="ChEBI" id="CHEBI:78530"/>
        <dbReference type="ChEBI" id="CHEBI:78844"/>
        <dbReference type="ChEBI" id="CHEBI:195366"/>
        <dbReference type="EC" id="2.1.2.9"/>
    </reaction>
</comment>
<reference evidence="11 12" key="1">
    <citation type="journal article" date="2016" name="Nat. Commun.">
        <title>Thousands of microbial genomes shed light on interconnected biogeochemical processes in an aquifer system.</title>
        <authorList>
            <person name="Anantharaman K."/>
            <person name="Brown C.T."/>
            <person name="Hug L.A."/>
            <person name="Sharon I."/>
            <person name="Castelle C.J."/>
            <person name="Probst A.J."/>
            <person name="Thomas B.C."/>
            <person name="Singh A."/>
            <person name="Wilkins M.J."/>
            <person name="Karaoz U."/>
            <person name="Brodie E.L."/>
            <person name="Williams K.H."/>
            <person name="Hubbard S.S."/>
            <person name="Banfield J.F."/>
        </authorList>
    </citation>
    <scope>NUCLEOTIDE SEQUENCE [LARGE SCALE GENOMIC DNA]</scope>
</reference>
<evidence type="ECO:0000256" key="1">
    <source>
        <dbReference type="ARBA" id="ARBA00002606"/>
    </source>
</evidence>
<dbReference type="InterPro" id="IPR005794">
    <property type="entry name" value="Fmt"/>
</dbReference>
<dbReference type="NCBIfam" id="TIGR00460">
    <property type="entry name" value="fmt"/>
    <property type="match status" value="1"/>
</dbReference>